<dbReference type="InterPro" id="IPR025716">
    <property type="entry name" value="Post-transcriptional_regulator"/>
</dbReference>
<reference evidence="2" key="1">
    <citation type="submission" date="2016-10" db="EMBL/GenBank/DDBJ databases">
        <authorList>
            <person name="Varghese N."/>
            <person name="Submissions S."/>
        </authorList>
    </citation>
    <scope>NUCLEOTIDE SEQUENCE [LARGE SCALE GENOMIC DNA]</scope>
    <source>
        <strain evidence="2">DSM 25751</strain>
    </source>
</reference>
<evidence type="ECO:0000313" key="2">
    <source>
        <dbReference type="Proteomes" id="UP000198564"/>
    </source>
</evidence>
<dbReference type="AlphaFoldDB" id="A0A1H6UFR4"/>
<keyword evidence="2" id="KW-1185">Reference proteome</keyword>
<protein>
    <submittedName>
        <fullName evidence="1">Post-transcriptional regulator</fullName>
    </submittedName>
</protein>
<evidence type="ECO:0000313" key="1">
    <source>
        <dbReference type="EMBL" id="SEI91161.1"/>
    </source>
</evidence>
<gene>
    <name evidence="1" type="ORF">SAMN04488113_1326</name>
</gene>
<dbReference type="STRING" id="1130080.SAMN04488113_1326"/>
<accession>A0A1H6UFR4</accession>
<dbReference type="Pfam" id="PF13797">
    <property type="entry name" value="Post_transc_reg"/>
    <property type="match status" value="1"/>
</dbReference>
<dbReference type="Proteomes" id="UP000198564">
    <property type="component" value="Unassembled WGS sequence"/>
</dbReference>
<proteinExistence type="predicted"/>
<dbReference type="RefSeq" id="WP_245746651.1">
    <property type="nucleotide sequence ID" value="NZ_FNYW01000032.1"/>
</dbReference>
<dbReference type="EMBL" id="FNYW01000032">
    <property type="protein sequence ID" value="SEI91161.1"/>
    <property type="molecule type" value="Genomic_DNA"/>
</dbReference>
<name>A0A1H6UFR4_9LACT</name>
<sequence length="93" mass="11440">MNAISKECSRYDVWLNQKVNEFKQNGYDQVTLEDLWDYCIHFLWKHHKPERYYQEVRDIMSININDYFNYASLKAQVYNVSSLDEMEFEDLLR</sequence>
<organism evidence="1 2">
    <name type="scientific">Alkalibacterium gilvum</name>
    <dbReference type="NCBI Taxonomy" id="1130080"/>
    <lineage>
        <taxon>Bacteria</taxon>
        <taxon>Bacillati</taxon>
        <taxon>Bacillota</taxon>
        <taxon>Bacilli</taxon>
        <taxon>Lactobacillales</taxon>
        <taxon>Carnobacteriaceae</taxon>
        <taxon>Alkalibacterium</taxon>
    </lineage>
</organism>